<dbReference type="GO" id="GO:1904680">
    <property type="term" value="F:peptide transmembrane transporter activity"/>
    <property type="evidence" value="ECO:0007669"/>
    <property type="project" value="TreeGrafter"/>
</dbReference>
<evidence type="ECO:0000256" key="2">
    <source>
        <dbReference type="ARBA" id="ARBA00022448"/>
    </source>
</evidence>
<feature type="domain" description="Solute-binding protein family 5" evidence="4">
    <location>
        <begin position="86"/>
        <end position="458"/>
    </location>
</feature>
<dbReference type="RefSeq" id="WP_264841430.1">
    <property type="nucleotide sequence ID" value="NZ_AP025628.1"/>
</dbReference>
<dbReference type="Gene3D" id="3.90.76.10">
    <property type="entry name" value="Dipeptide-binding Protein, Domain 1"/>
    <property type="match status" value="1"/>
</dbReference>
<comment type="similarity">
    <text evidence="1">Belongs to the bacterial solute-binding protein 5 family.</text>
</comment>
<proteinExistence type="inferred from homology"/>
<dbReference type="Gene3D" id="3.10.105.10">
    <property type="entry name" value="Dipeptide-binding Protein, Domain 3"/>
    <property type="match status" value="1"/>
</dbReference>
<keyword evidence="2" id="KW-0813">Transport</keyword>
<evidence type="ECO:0000256" key="3">
    <source>
        <dbReference type="ARBA" id="ARBA00022729"/>
    </source>
</evidence>
<dbReference type="GO" id="GO:0043190">
    <property type="term" value="C:ATP-binding cassette (ABC) transporter complex"/>
    <property type="evidence" value="ECO:0007669"/>
    <property type="project" value="InterPro"/>
</dbReference>
<organism evidence="5 6">
    <name type="scientific">Caldinitratiruptor microaerophilus</name>
    <dbReference type="NCBI Taxonomy" id="671077"/>
    <lineage>
        <taxon>Bacteria</taxon>
        <taxon>Bacillati</taxon>
        <taxon>Bacillota</taxon>
        <taxon>Clostridia</taxon>
        <taxon>Eubacteriales</taxon>
        <taxon>Symbiobacteriaceae</taxon>
        <taxon>Caldinitratiruptor</taxon>
    </lineage>
</organism>
<sequence>MRQRWLIAAVVLALGLTLAGCPRRPRPAPGVPTAPAVPEDGGTLYLSMFSAPRGVFNPLLYEDAYDGSVIGFVFNGLLKLDEKLGLEPDLAERFEVSPDNRSVTFYLRRDVRWHDGQPFTARDVAFTFKAILDPRYPGVRASDYLVIAGAREYKEGRAADVSGIQVLDDHTVRFTLVEPYAPILERLSFPIVPEHVFRGADIARLADHPATRSPVGTGPYRFVQYRPDQFVELARWDGYYLGRPHIERIIYRIVNQDVAVGQLQAGELDYAPVRAADVPVLQKMPHVRLYEFPSFSYQFMGVNVRRPFLSDKRVRKALAHAINRQAIVDRLLGGHGTVVNSPILPTSWAYDPAALDPYPYDPRRAEEYLRQAGFGPKDAEGFVSKDGRRFEVSLRYPSGDRVREQSAALIQDNLRQVGIKVNLEMLEFSTLASEVFDKHNMDLWLMAWAVPPDPDPAGIFLVTPDNKWAQVTGWDHPQNAPLIREGVRRLRPEDRKPIYAQWARLVNDELPYVFLYSPNDIHAVSARVQGLKPDIRGPFWNIHELWIPKAQQAR</sequence>
<dbReference type="CDD" id="cd08514">
    <property type="entry name" value="PBP2_AppA_like"/>
    <property type="match status" value="1"/>
</dbReference>
<dbReference type="Pfam" id="PF00496">
    <property type="entry name" value="SBP_bac_5"/>
    <property type="match status" value="1"/>
</dbReference>
<dbReference type="PIRSF" id="PIRSF002741">
    <property type="entry name" value="MppA"/>
    <property type="match status" value="1"/>
</dbReference>
<evidence type="ECO:0000313" key="5">
    <source>
        <dbReference type="EMBL" id="BDG60730.1"/>
    </source>
</evidence>
<accession>A0AA35CNT1</accession>
<name>A0AA35CNT1_9FIRM</name>
<protein>
    <submittedName>
        <fullName evidence="5">Peptide-binding protein</fullName>
    </submittedName>
</protein>
<dbReference type="InterPro" id="IPR030678">
    <property type="entry name" value="Peptide/Ni-bd"/>
</dbReference>
<dbReference type="KEGG" id="cmic:caldi_18200"/>
<dbReference type="SUPFAM" id="SSF53850">
    <property type="entry name" value="Periplasmic binding protein-like II"/>
    <property type="match status" value="1"/>
</dbReference>
<evidence type="ECO:0000256" key="1">
    <source>
        <dbReference type="ARBA" id="ARBA00005695"/>
    </source>
</evidence>
<dbReference type="PROSITE" id="PS51257">
    <property type="entry name" value="PROKAR_LIPOPROTEIN"/>
    <property type="match status" value="1"/>
</dbReference>
<dbReference type="Gene3D" id="3.40.190.10">
    <property type="entry name" value="Periplasmic binding protein-like II"/>
    <property type="match status" value="1"/>
</dbReference>
<dbReference type="GO" id="GO:0042597">
    <property type="term" value="C:periplasmic space"/>
    <property type="evidence" value="ECO:0007669"/>
    <property type="project" value="UniProtKB-ARBA"/>
</dbReference>
<reference evidence="5" key="1">
    <citation type="submission" date="2022-03" db="EMBL/GenBank/DDBJ databases">
        <title>Complete genome sequence of Caldinitratiruptor microaerophilus.</title>
        <authorList>
            <person name="Mukaiyama R."/>
            <person name="Nishiyama T."/>
            <person name="Ueda K."/>
        </authorList>
    </citation>
    <scope>NUCLEOTIDE SEQUENCE</scope>
    <source>
        <strain evidence="5">JCM 16183</strain>
    </source>
</reference>
<dbReference type="PANTHER" id="PTHR30290:SF9">
    <property type="entry name" value="OLIGOPEPTIDE-BINDING PROTEIN APPA"/>
    <property type="match status" value="1"/>
</dbReference>
<dbReference type="InterPro" id="IPR039424">
    <property type="entry name" value="SBP_5"/>
</dbReference>
<gene>
    <name evidence="5" type="ORF">caldi_18200</name>
</gene>
<keyword evidence="3" id="KW-0732">Signal</keyword>
<evidence type="ECO:0000313" key="6">
    <source>
        <dbReference type="Proteomes" id="UP001163687"/>
    </source>
</evidence>
<dbReference type="EMBL" id="AP025628">
    <property type="protein sequence ID" value="BDG60730.1"/>
    <property type="molecule type" value="Genomic_DNA"/>
</dbReference>
<dbReference type="PANTHER" id="PTHR30290">
    <property type="entry name" value="PERIPLASMIC BINDING COMPONENT OF ABC TRANSPORTER"/>
    <property type="match status" value="1"/>
</dbReference>
<dbReference type="GO" id="GO:0015833">
    <property type="term" value="P:peptide transport"/>
    <property type="evidence" value="ECO:0007669"/>
    <property type="project" value="TreeGrafter"/>
</dbReference>
<evidence type="ECO:0000259" key="4">
    <source>
        <dbReference type="Pfam" id="PF00496"/>
    </source>
</evidence>
<dbReference type="InterPro" id="IPR000914">
    <property type="entry name" value="SBP_5_dom"/>
</dbReference>
<keyword evidence="6" id="KW-1185">Reference proteome</keyword>
<dbReference type="Proteomes" id="UP001163687">
    <property type="component" value="Chromosome"/>
</dbReference>
<dbReference type="AlphaFoldDB" id="A0AA35CNT1"/>